<evidence type="ECO:0000256" key="1">
    <source>
        <dbReference type="ARBA" id="ARBA00022448"/>
    </source>
</evidence>
<feature type="binding site" evidence="10">
    <location>
        <position position="72"/>
    </location>
    <ligand>
        <name>ATP</name>
        <dbReference type="ChEBI" id="CHEBI:30616"/>
    </ligand>
</feature>
<dbReference type="SMART" id="SM00958">
    <property type="entry name" value="SecA_PP_bind"/>
    <property type="match status" value="1"/>
</dbReference>
<keyword evidence="9 10" id="KW-0472">Membrane</keyword>
<dbReference type="PANTHER" id="PTHR30612">
    <property type="entry name" value="SECA INNER MEMBRANE COMPONENT OF SEC PROTEIN SECRETION SYSTEM"/>
    <property type="match status" value="1"/>
</dbReference>
<dbReference type="SMART" id="SM00957">
    <property type="entry name" value="SecA_DEAD"/>
    <property type="match status" value="1"/>
</dbReference>
<dbReference type="InterPro" id="IPR027417">
    <property type="entry name" value="P-loop_NTPase"/>
</dbReference>
<name>A0ABT9M2F6_9THEO</name>
<reference evidence="14 15" key="1">
    <citation type="submission" date="2023-07" db="EMBL/GenBank/DDBJ databases">
        <title>Genomic Encyclopedia of Type Strains, Phase IV (KMG-IV): sequencing the most valuable type-strain genomes for metagenomic binning, comparative biology and taxonomic classification.</title>
        <authorList>
            <person name="Goeker M."/>
        </authorList>
    </citation>
    <scope>NUCLEOTIDE SEQUENCE [LARGE SCALE GENOMIC DNA]</scope>
    <source>
        <strain evidence="14 15">DSM 25963</strain>
    </source>
</reference>
<evidence type="ECO:0000259" key="13">
    <source>
        <dbReference type="PROSITE" id="PS51196"/>
    </source>
</evidence>
<keyword evidence="6 10" id="KW-0653">Protein transport</keyword>
<evidence type="ECO:0000256" key="2">
    <source>
        <dbReference type="ARBA" id="ARBA00022475"/>
    </source>
</evidence>
<dbReference type="Proteomes" id="UP001223886">
    <property type="component" value="Unassembled WGS sequence"/>
</dbReference>
<dbReference type="PRINTS" id="PR00906">
    <property type="entry name" value="SECA"/>
</dbReference>
<comment type="subunit">
    <text evidence="10">Monomer and homodimer. Part of the essential Sec protein translocation apparatus which comprises SecA, SecYEG and auxiliary proteins SecDF. Other proteins may also be involved.</text>
</comment>
<evidence type="ECO:0000256" key="3">
    <source>
        <dbReference type="ARBA" id="ARBA00022490"/>
    </source>
</evidence>
<dbReference type="InterPro" id="IPR036670">
    <property type="entry name" value="SecA_X-link_sf"/>
</dbReference>
<sequence length="725" mass="84560">MKNTLFAVYNFFNVRKLKKQTKLVRKTAELFKRYPDREILKIYWDNQTLTVTAAAVVEAVRRSLNINLYDEQIMAALGLVQGFAVEMKTGEGKTFAAAAAAACLKDTVHIATVNDYLAERDFNIMKPFFDFLNISCGVNLKDSSKKELYGKQIVYSSSVSLIFDFLRNELNPSFEFPLKNVLLDEIDYILLDNANTKFSVSAGKYHDINIEYFEAAEKLLDYLKGKEIPKKDLVSKKEPADADFVYSSYLNTLYITEKGLEKLEQLFNTENFIETHFELYKTILAVLQAYSLYKRGRDYIVEDNRIVLINRQNGRKMPDTKLDPYLHTALELKEKVPVTLKHFFSYSLSYQVFFKKYEKMTGTSGTLYDARLEFEGIYNLPVVVIPEHFSSKRIEYSDLFFENKAKKYEFLADYLKSVKPPEQPALIITNSDGESEKVWKFLNEKGISCILLNSFTADYEKRIIEEAGRKGRITVSTNMVSRGTDIIVDKEGEAAGGLLLISLSRFPDKRIDNQVKGRTARQGMPGKSLFLVSFDDEIFEFLNSKQYKYFLKLRKINMEQYQYKNKKLSKLLDEVQENISFLTYKIRENIVQYDIILENQKQVMRKWKNKMKAKDIWTAAETINAGQDVLSKISYQENVLGKEVSKKLFESIIDMVFEEHFFQYLYDMEEIKLYLPYWRLSKERTTAEFIKICADQFEKFKQNILYLSLQYFISAKPTRFIFKSS</sequence>
<evidence type="ECO:0000256" key="9">
    <source>
        <dbReference type="ARBA" id="ARBA00023136"/>
    </source>
</evidence>
<proteinExistence type="inferred from homology"/>
<keyword evidence="4 10" id="KW-0547">Nucleotide-binding</keyword>
<comment type="function">
    <text evidence="10">Part of the Sec protein translocase complex. Interacts with the SecYEG preprotein conducting channel. Has a central role in coupling the hydrolysis of ATP to the transfer of proteins into and across the cell membrane, serving as an ATP-driven molecular motor driving the stepwise translocation of polypeptide chains across the membrane.</text>
</comment>
<evidence type="ECO:0000313" key="15">
    <source>
        <dbReference type="Proteomes" id="UP001223886"/>
    </source>
</evidence>
<dbReference type="PROSITE" id="PS51192">
    <property type="entry name" value="HELICASE_ATP_BIND_1"/>
    <property type="match status" value="1"/>
</dbReference>
<dbReference type="PROSITE" id="PS51196">
    <property type="entry name" value="SECA_MOTOR_DEAD"/>
    <property type="match status" value="1"/>
</dbReference>
<organism evidence="14 15">
    <name type="scientific">Thermoanaerobacter pentosaceus</name>
    <dbReference type="NCBI Taxonomy" id="694059"/>
    <lineage>
        <taxon>Bacteria</taxon>
        <taxon>Bacillati</taxon>
        <taxon>Bacillota</taxon>
        <taxon>Clostridia</taxon>
        <taxon>Thermoanaerobacterales</taxon>
        <taxon>Thermoanaerobacteraceae</taxon>
        <taxon>Thermoanaerobacter</taxon>
    </lineage>
</organism>
<dbReference type="InterPro" id="IPR001650">
    <property type="entry name" value="Helicase_C-like"/>
</dbReference>
<dbReference type="Pfam" id="PF01043">
    <property type="entry name" value="SecA_PP_bind"/>
    <property type="match status" value="1"/>
</dbReference>
<dbReference type="InterPro" id="IPR000185">
    <property type="entry name" value="SecA"/>
</dbReference>
<feature type="domain" description="Helicase C-terminal" evidence="12">
    <location>
        <begin position="410"/>
        <end position="569"/>
    </location>
</feature>
<keyword evidence="8 10" id="KW-0811">Translocation</keyword>
<dbReference type="EC" id="7.4.2.8" evidence="10"/>
<comment type="caution">
    <text evidence="14">The sequence shown here is derived from an EMBL/GenBank/DDBJ whole genome shotgun (WGS) entry which is preliminary data.</text>
</comment>
<accession>A0ABT9M2F6</accession>
<comment type="similarity">
    <text evidence="10">Belongs to the SecA family.</text>
</comment>
<evidence type="ECO:0000259" key="12">
    <source>
        <dbReference type="PROSITE" id="PS51194"/>
    </source>
</evidence>
<evidence type="ECO:0000256" key="10">
    <source>
        <dbReference type="HAMAP-Rule" id="MF_01382"/>
    </source>
</evidence>
<evidence type="ECO:0000256" key="5">
    <source>
        <dbReference type="ARBA" id="ARBA00022840"/>
    </source>
</evidence>
<feature type="domain" description="Helicase ATP-binding" evidence="11">
    <location>
        <begin position="74"/>
        <end position="222"/>
    </location>
</feature>
<feature type="domain" description="SecA family profile" evidence="13">
    <location>
        <begin position="1"/>
        <end position="562"/>
    </location>
</feature>
<keyword evidence="1 10" id="KW-0813">Transport</keyword>
<evidence type="ECO:0000256" key="6">
    <source>
        <dbReference type="ARBA" id="ARBA00022927"/>
    </source>
</evidence>
<dbReference type="SUPFAM" id="SSF81767">
    <property type="entry name" value="Pre-protein crosslinking domain of SecA"/>
    <property type="match status" value="1"/>
</dbReference>
<dbReference type="SUPFAM" id="SSF52540">
    <property type="entry name" value="P-loop containing nucleoside triphosphate hydrolases"/>
    <property type="match status" value="2"/>
</dbReference>
<dbReference type="RefSeq" id="WP_307680932.1">
    <property type="nucleotide sequence ID" value="NZ_JAURUP010000006.1"/>
</dbReference>
<comment type="catalytic activity">
    <reaction evidence="10">
        <text>ATP + H2O + cellular proteinSide 1 = ADP + phosphate + cellular proteinSide 2.</text>
        <dbReference type="EC" id="7.4.2.8"/>
    </reaction>
</comment>
<feature type="binding site" evidence="10">
    <location>
        <begin position="90"/>
        <end position="94"/>
    </location>
    <ligand>
        <name>ATP</name>
        <dbReference type="ChEBI" id="CHEBI:30616"/>
    </ligand>
</feature>
<evidence type="ECO:0000256" key="7">
    <source>
        <dbReference type="ARBA" id="ARBA00022967"/>
    </source>
</evidence>
<dbReference type="InterPro" id="IPR011130">
    <property type="entry name" value="SecA_preprotein_X-link_dom"/>
</dbReference>
<keyword evidence="3 10" id="KW-0963">Cytoplasm</keyword>
<dbReference type="Gene3D" id="3.90.1440.10">
    <property type="entry name" value="SecA, preprotein cross-linking domain"/>
    <property type="match status" value="1"/>
</dbReference>
<evidence type="ECO:0000256" key="8">
    <source>
        <dbReference type="ARBA" id="ARBA00023010"/>
    </source>
</evidence>
<keyword evidence="5 10" id="KW-0067">ATP-binding</keyword>
<keyword evidence="15" id="KW-1185">Reference proteome</keyword>
<dbReference type="PANTHER" id="PTHR30612:SF0">
    <property type="entry name" value="CHLOROPLAST PROTEIN-TRANSPORTING ATPASE"/>
    <property type="match status" value="1"/>
</dbReference>
<keyword evidence="7 10" id="KW-1278">Translocase</keyword>
<evidence type="ECO:0000259" key="11">
    <source>
        <dbReference type="PROSITE" id="PS51192"/>
    </source>
</evidence>
<dbReference type="InterPro" id="IPR044722">
    <property type="entry name" value="SecA_SF2_C"/>
</dbReference>
<dbReference type="EMBL" id="JAURUP010000006">
    <property type="protein sequence ID" value="MDP9750316.1"/>
    <property type="molecule type" value="Genomic_DNA"/>
</dbReference>
<dbReference type="HAMAP" id="MF_01382">
    <property type="entry name" value="SecA"/>
    <property type="match status" value="1"/>
</dbReference>
<comment type="subcellular location">
    <subcellularLocation>
        <location evidence="10">Cell membrane</location>
        <topology evidence="10">Peripheral membrane protein</topology>
        <orientation evidence="10">Cytoplasmic side</orientation>
    </subcellularLocation>
    <subcellularLocation>
        <location evidence="10">Cytoplasm</location>
    </subcellularLocation>
    <text evidence="10">Distribution is 50-50.</text>
</comment>
<feature type="binding site" evidence="10">
    <location>
        <position position="485"/>
    </location>
    <ligand>
        <name>ATP</name>
        <dbReference type="ChEBI" id="CHEBI:30616"/>
    </ligand>
</feature>
<dbReference type="InterPro" id="IPR014001">
    <property type="entry name" value="Helicase_ATP-bd"/>
</dbReference>
<evidence type="ECO:0000313" key="14">
    <source>
        <dbReference type="EMBL" id="MDP9750316.1"/>
    </source>
</evidence>
<dbReference type="InterPro" id="IPR014018">
    <property type="entry name" value="SecA_motor_DEAD"/>
</dbReference>
<evidence type="ECO:0000256" key="4">
    <source>
        <dbReference type="ARBA" id="ARBA00022741"/>
    </source>
</evidence>
<dbReference type="PROSITE" id="PS51194">
    <property type="entry name" value="HELICASE_CTER"/>
    <property type="match status" value="1"/>
</dbReference>
<gene>
    <name evidence="10" type="primary">secA</name>
    <name evidence="14" type="ORF">J2S24_000784</name>
</gene>
<protein>
    <recommendedName>
        <fullName evidence="10">Protein translocase subunit SecA</fullName>
        <ecNumber evidence="10">7.4.2.8</ecNumber>
    </recommendedName>
</protein>
<dbReference type="Pfam" id="PF21090">
    <property type="entry name" value="P-loop_SecA"/>
    <property type="match status" value="2"/>
</dbReference>
<dbReference type="InterPro" id="IPR011115">
    <property type="entry name" value="SecA_DEAD"/>
</dbReference>
<keyword evidence="2 10" id="KW-1003">Cell membrane</keyword>
<dbReference type="Pfam" id="PF07517">
    <property type="entry name" value="SecA_DEAD"/>
    <property type="match status" value="1"/>
</dbReference>
<dbReference type="Gene3D" id="3.40.50.300">
    <property type="entry name" value="P-loop containing nucleotide triphosphate hydrolases"/>
    <property type="match status" value="2"/>
</dbReference>